<sequence>MAFSIYQSFLCLILCIALVLPSGLAQGSRPKFQCVAQCTNPPSYCSQLCKTKGYGLGGECMFKGPLNQCCCVPNPPKLW</sequence>
<dbReference type="Proteomes" id="UP000002051">
    <property type="component" value="Unassembled WGS sequence"/>
</dbReference>
<evidence type="ECO:0000313" key="2">
    <source>
        <dbReference type="EMBL" id="KEH22871.1"/>
    </source>
</evidence>
<dbReference type="AlphaFoldDB" id="A0A072U0F0"/>
<proteinExistence type="predicted"/>
<feature type="signal peptide" evidence="1">
    <location>
        <begin position="1"/>
        <end position="25"/>
    </location>
</feature>
<evidence type="ECO:0000256" key="1">
    <source>
        <dbReference type="SAM" id="SignalP"/>
    </source>
</evidence>
<reference evidence="3" key="3">
    <citation type="submission" date="2015-04" db="UniProtKB">
        <authorList>
            <consortium name="EnsemblPlants"/>
        </authorList>
    </citation>
    <scope>IDENTIFICATION</scope>
    <source>
        <strain evidence="3">cv. Jemalong A17</strain>
    </source>
</reference>
<keyword evidence="4" id="KW-1185">Reference proteome</keyword>
<dbReference type="EMBL" id="CM001223">
    <property type="protein sequence ID" value="KEH22871.1"/>
    <property type="molecule type" value="Genomic_DNA"/>
</dbReference>
<feature type="chain" id="PRO_5014499203" evidence="1">
    <location>
        <begin position="26"/>
        <end position="79"/>
    </location>
</feature>
<gene>
    <name evidence="2" type="ordered locus">MTR_7g060615</name>
</gene>
<evidence type="ECO:0000313" key="4">
    <source>
        <dbReference type="Proteomes" id="UP000002051"/>
    </source>
</evidence>
<evidence type="ECO:0000313" key="3">
    <source>
        <dbReference type="EnsemblPlants" id="KEH22871"/>
    </source>
</evidence>
<name>A0A072U0F0_MEDTR</name>
<reference evidence="2 4" key="2">
    <citation type="journal article" date="2014" name="BMC Genomics">
        <title>An improved genome release (version Mt4.0) for the model legume Medicago truncatula.</title>
        <authorList>
            <person name="Tang H."/>
            <person name="Krishnakumar V."/>
            <person name="Bidwell S."/>
            <person name="Rosen B."/>
            <person name="Chan A."/>
            <person name="Zhou S."/>
            <person name="Gentzbittel L."/>
            <person name="Childs K.L."/>
            <person name="Yandell M."/>
            <person name="Gundlach H."/>
            <person name="Mayer K.F."/>
            <person name="Schwartz D.C."/>
            <person name="Town C.D."/>
        </authorList>
    </citation>
    <scope>GENOME REANNOTATION</scope>
    <source>
        <strain evidence="2">A17</strain>
        <strain evidence="3 4">cv. Jemalong A17</strain>
    </source>
</reference>
<accession>A0A072U0F0</accession>
<dbReference type="PaxDb" id="3880-AES79275"/>
<dbReference type="EnsemblPlants" id="KEH22871">
    <property type="protein sequence ID" value="KEH22871"/>
    <property type="gene ID" value="MTR_7g060615"/>
</dbReference>
<organism evidence="2 4">
    <name type="scientific">Medicago truncatula</name>
    <name type="common">Barrel medic</name>
    <name type="synonym">Medicago tribuloides</name>
    <dbReference type="NCBI Taxonomy" id="3880"/>
    <lineage>
        <taxon>Eukaryota</taxon>
        <taxon>Viridiplantae</taxon>
        <taxon>Streptophyta</taxon>
        <taxon>Embryophyta</taxon>
        <taxon>Tracheophyta</taxon>
        <taxon>Spermatophyta</taxon>
        <taxon>Magnoliopsida</taxon>
        <taxon>eudicotyledons</taxon>
        <taxon>Gunneridae</taxon>
        <taxon>Pentapetalae</taxon>
        <taxon>rosids</taxon>
        <taxon>fabids</taxon>
        <taxon>Fabales</taxon>
        <taxon>Fabaceae</taxon>
        <taxon>Papilionoideae</taxon>
        <taxon>50 kb inversion clade</taxon>
        <taxon>NPAAA clade</taxon>
        <taxon>Hologalegina</taxon>
        <taxon>IRL clade</taxon>
        <taxon>Trifolieae</taxon>
        <taxon>Medicago</taxon>
    </lineage>
</organism>
<reference evidence="2 4" key="1">
    <citation type="journal article" date="2011" name="Nature">
        <title>The Medicago genome provides insight into the evolution of rhizobial symbioses.</title>
        <authorList>
            <person name="Young N.D."/>
            <person name="Debelle F."/>
            <person name="Oldroyd G.E."/>
            <person name="Geurts R."/>
            <person name="Cannon S.B."/>
            <person name="Udvardi M.K."/>
            <person name="Benedito V.A."/>
            <person name="Mayer K.F."/>
            <person name="Gouzy J."/>
            <person name="Schoof H."/>
            <person name="Van de Peer Y."/>
            <person name="Proost S."/>
            <person name="Cook D.R."/>
            <person name="Meyers B.C."/>
            <person name="Spannagl M."/>
            <person name="Cheung F."/>
            <person name="De Mita S."/>
            <person name="Krishnakumar V."/>
            <person name="Gundlach H."/>
            <person name="Zhou S."/>
            <person name="Mudge J."/>
            <person name="Bharti A.K."/>
            <person name="Murray J.D."/>
            <person name="Naoumkina M.A."/>
            <person name="Rosen B."/>
            <person name="Silverstein K.A."/>
            <person name="Tang H."/>
            <person name="Rombauts S."/>
            <person name="Zhao P.X."/>
            <person name="Zhou P."/>
            <person name="Barbe V."/>
            <person name="Bardou P."/>
            <person name="Bechner M."/>
            <person name="Bellec A."/>
            <person name="Berger A."/>
            <person name="Berges H."/>
            <person name="Bidwell S."/>
            <person name="Bisseling T."/>
            <person name="Choisne N."/>
            <person name="Couloux A."/>
            <person name="Denny R."/>
            <person name="Deshpande S."/>
            <person name="Dai X."/>
            <person name="Doyle J.J."/>
            <person name="Dudez A.M."/>
            <person name="Farmer A.D."/>
            <person name="Fouteau S."/>
            <person name="Franken C."/>
            <person name="Gibelin C."/>
            <person name="Gish J."/>
            <person name="Goldstein S."/>
            <person name="Gonzalez A.J."/>
            <person name="Green P.J."/>
            <person name="Hallab A."/>
            <person name="Hartog M."/>
            <person name="Hua A."/>
            <person name="Humphray S.J."/>
            <person name="Jeong D.H."/>
            <person name="Jing Y."/>
            <person name="Jocker A."/>
            <person name="Kenton S.M."/>
            <person name="Kim D.J."/>
            <person name="Klee K."/>
            <person name="Lai H."/>
            <person name="Lang C."/>
            <person name="Lin S."/>
            <person name="Macmil S.L."/>
            <person name="Magdelenat G."/>
            <person name="Matthews L."/>
            <person name="McCorrison J."/>
            <person name="Monaghan E.L."/>
            <person name="Mun J.H."/>
            <person name="Najar F.Z."/>
            <person name="Nicholson C."/>
            <person name="Noirot C."/>
            <person name="O'Bleness M."/>
            <person name="Paule C.R."/>
            <person name="Poulain J."/>
            <person name="Prion F."/>
            <person name="Qin B."/>
            <person name="Qu C."/>
            <person name="Retzel E.F."/>
            <person name="Riddle C."/>
            <person name="Sallet E."/>
            <person name="Samain S."/>
            <person name="Samson N."/>
            <person name="Sanders I."/>
            <person name="Saurat O."/>
            <person name="Scarpelli C."/>
            <person name="Schiex T."/>
            <person name="Segurens B."/>
            <person name="Severin A.J."/>
            <person name="Sherrier D.J."/>
            <person name="Shi R."/>
            <person name="Sims S."/>
            <person name="Singer S.R."/>
            <person name="Sinharoy S."/>
            <person name="Sterck L."/>
            <person name="Viollet A."/>
            <person name="Wang B.B."/>
            <person name="Wang K."/>
            <person name="Wang M."/>
            <person name="Wang X."/>
            <person name="Warfsmann J."/>
            <person name="Weissenbach J."/>
            <person name="White D.D."/>
            <person name="White J.D."/>
            <person name="Wiley G.B."/>
            <person name="Wincker P."/>
            <person name="Xing Y."/>
            <person name="Yang L."/>
            <person name="Yao Z."/>
            <person name="Ying F."/>
            <person name="Zhai J."/>
            <person name="Zhou L."/>
            <person name="Zuber A."/>
            <person name="Denarie J."/>
            <person name="Dixon R.A."/>
            <person name="May G.D."/>
            <person name="Schwartz D.C."/>
            <person name="Rogers J."/>
            <person name="Quetier F."/>
            <person name="Town C.D."/>
            <person name="Roe B.A."/>
        </authorList>
    </citation>
    <scope>NUCLEOTIDE SEQUENCE [LARGE SCALE GENOMIC DNA]</scope>
    <source>
        <strain evidence="2">A17</strain>
        <strain evidence="3 4">cv. Jemalong A17</strain>
    </source>
</reference>
<dbReference type="HOGENOM" id="CLU_190964_1_1_1"/>
<protein>
    <submittedName>
        <fullName evidence="2">LCR-like protein</fullName>
    </submittedName>
</protein>
<keyword evidence="1" id="KW-0732">Signal</keyword>